<feature type="region of interest" description="Disordered" evidence="2">
    <location>
        <begin position="201"/>
        <end position="255"/>
    </location>
</feature>
<proteinExistence type="inferred from homology"/>
<dbReference type="GO" id="GO:0005685">
    <property type="term" value="C:U1 snRNP"/>
    <property type="evidence" value="ECO:0007669"/>
    <property type="project" value="InterPro"/>
</dbReference>
<dbReference type="GO" id="GO:0003729">
    <property type="term" value="F:mRNA binding"/>
    <property type="evidence" value="ECO:0007669"/>
    <property type="project" value="InterPro"/>
</dbReference>
<dbReference type="Proteomes" id="UP001295423">
    <property type="component" value="Unassembled WGS sequence"/>
</dbReference>
<dbReference type="AlphaFoldDB" id="A0AAD2G176"/>
<feature type="compositionally biased region" description="Basic and acidic residues" evidence="2">
    <location>
        <begin position="229"/>
        <end position="242"/>
    </location>
</feature>
<evidence type="ECO:0000256" key="2">
    <source>
        <dbReference type="SAM" id="MobiDB-lite"/>
    </source>
</evidence>
<evidence type="ECO:0000313" key="4">
    <source>
        <dbReference type="Proteomes" id="UP001295423"/>
    </source>
</evidence>
<gene>
    <name evidence="3" type="ORF">CYCCA115_LOCUS17805</name>
</gene>
<protein>
    <submittedName>
        <fullName evidence="3">Uncharacterized protein</fullName>
    </submittedName>
</protein>
<feature type="compositionally biased region" description="Gly residues" evidence="2">
    <location>
        <begin position="432"/>
        <end position="453"/>
    </location>
</feature>
<accession>A0AAD2G176</accession>
<evidence type="ECO:0000313" key="3">
    <source>
        <dbReference type="EMBL" id="CAJ1959383.1"/>
    </source>
</evidence>
<dbReference type="GO" id="GO:0006376">
    <property type="term" value="P:mRNA splice site recognition"/>
    <property type="evidence" value="ECO:0007669"/>
    <property type="project" value="InterPro"/>
</dbReference>
<comment type="caution">
    <text evidence="3">The sequence shown here is derived from an EMBL/GenBank/DDBJ whole genome shotgun (WGS) entry which is preliminary data.</text>
</comment>
<feature type="compositionally biased region" description="Pro residues" evidence="2">
    <location>
        <begin position="464"/>
        <end position="473"/>
    </location>
</feature>
<organism evidence="3 4">
    <name type="scientific">Cylindrotheca closterium</name>
    <dbReference type="NCBI Taxonomy" id="2856"/>
    <lineage>
        <taxon>Eukaryota</taxon>
        <taxon>Sar</taxon>
        <taxon>Stramenopiles</taxon>
        <taxon>Ochrophyta</taxon>
        <taxon>Bacillariophyta</taxon>
        <taxon>Bacillariophyceae</taxon>
        <taxon>Bacillariophycidae</taxon>
        <taxon>Bacillariales</taxon>
        <taxon>Bacillariaceae</taxon>
        <taxon>Cylindrotheca</taxon>
    </lineage>
</organism>
<sequence length="473" mass="50847">MAAAEAKGLLDQLMGADRNAPLPPGTALPRKRGQAAASGDALLLPGKRHKSCYDRDICPLYCAWGVDVYDLFVNTKSDIGPNPNTADDAAKKEFQGLPQHEKERMGYEHFLFNKLGELVQQCDRIVSRNNEKLNKELHRQLQKRGGQDYVIDVDEGAVEQLCRNEIMVEELTNQVEAALKVLADVKQKEEGLSKQLEAKLKVKREADAAEESTPVKQEDTEGESSTNMKQEEKEESEDKPAPEGETDNSLPAEPSEASIELGKITLEKQKILCDIANMLSRLGPLQDGIEQQEKNLNHVKSDITTDKTVCEVSGNFMSARDADERIAAHYAGKQYVGWKLVRDKFGEMVQKYGRYGPPPPMRGGAGPPPMGPPRGSGGSFGGDRRGGGGYGGARGGGGSYGGRDRDRGGGYGRGPPPPPRGGPSGPGRWERNGGGGRYGDRGGGGSRGGGGAYGRDRGGYGSRGPPPGAYGRR</sequence>
<dbReference type="Pfam" id="PF03194">
    <property type="entry name" value="LUC7"/>
    <property type="match status" value="1"/>
</dbReference>
<dbReference type="PANTHER" id="PTHR12375">
    <property type="entry name" value="RNA-BINDING PROTEIN LUC7-RELATED"/>
    <property type="match status" value="1"/>
</dbReference>
<dbReference type="InterPro" id="IPR004882">
    <property type="entry name" value="Luc7-rel"/>
</dbReference>
<feature type="compositionally biased region" description="Gly residues" evidence="2">
    <location>
        <begin position="374"/>
        <end position="401"/>
    </location>
</feature>
<feature type="region of interest" description="Disordered" evidence="2">
    <location>
        <begin position="351"/>
        <end position="473"/>
    </location>
</feature>
<feature type="compositionally biased region" description="Pro residues" evidence="2">
    <location>
        <begin position="356"/>
        <end position="372"/>
    </location>
</feature>
<evidence type="ECO:0000256" key="1">
    <source>
        <dbReference type="ARBA" id="ARBA00005655"/>
    </source>
</evidence>
<comment type="similarity">
    <text evidence="1">Belongs to the Luc7 family.</text>
</comment>
<reference evidence="3" key="1">
    <citation type="submission" date="2023-08" db="EMBL/GenBank/DDBJ databases">
        <authorList>
            <person name="Audoor S."/>
            <person name="Bilcke G."/>
        </authorList>
    </citation>
    <scope>NUCLEOTIDE SEQUENCE</scope>
</reference>
<dbReference type="EMBL" id="CAKOGP040001992">
    <property type="protein sequence ID" value="CAJ1959383.1"/>
    <property type="molecule type" value="Genomic_DNA"/>
</dbReference>
<name>A0AAD2G176_9STRA</name>
<feature type="region of interest" description="Disordered" evidence="2">
    <location>
        <begin position="15"/>
        <end position="34"/>
    </location>
</feature>
<keyword evidence="4" id="KW-1185">Reference proteome</keyword>